<dbReference type="InterPro" id="IPR006067">
    <property type="entry name" value="NO2/SO3_Rdtase_4Fe4S_dom"/>
</dbReference>
<dbReference type="GO" id="GO:0046872">
    <property type="term" value="F:metal ion binding"/>
    <property type="evidence" value="ECO:0007669"/>
    <property type="project" value="UniProtKB-KW"/>
</dbReference>
<dbReference type="FunFam" id="3.30.413.10:FF:000004">
    <property type="entry name" value="Sulfite reductase [NADPH] hemoprotein beta-component"/>
    <property type="match status" value="1"/>
</dbReference>
<dbReference type="GO" id="GO:0000103">
    <property type="term" value="P:sulfate assimilation"/>
    <property type="evidence" value="ECO:0007669"/>
    <property type="project" value="TreeGrafter"/>
</dbReference>
<evidence type="ECO:0000313" key="23">
    <source>
        <dbReference type="EMBL" id="KAF1994434.1"/>
    </source>
</evidence>
<evidence type="ECO:0000256" key="12">
    <source>
        <dbReference type="ARBA" id="ARBA00022857"/>
    </source>
</evidence>
<dbReference type="SUPFAM" id="SSF56014">
    <property type="entry name" value="Nitrite and sulphite reductase 4Fe-4S domain-like"/>
    <property type="match status" value="2"/>
</dbReference>
<dbReference type="EMBL" id="ML977660">
    <property type="protein sequence ID" value="KAF1994434.1"/>
    <property type="molecule type" value="Genomic_DNA"/>
</dbReference>
<accession>A0A6A5VZJ3</accession>
<dbReference type="PANTHER" id="PTHR11493:SF47">
    <property type="entry name" value="SULFITE REDUCTASE [NADPH] SUBUNIT BETA"/>
    <property type="match status" value="1"/>
</dbReference>
<keyword evidence="9" id="KW-0028">Amino-acid biosynthesis</keyword>
<dbReference type="GO" id="GO:0050661">
    <property type="term" value="F:NADP binding"/>
    <property type="evidence" value="ECO:0007669"/>
    <property type="project" value="InterPro"/>
</dbReference>
<name>A0A6A5VZJ3_9PLEO</name>
<feature type="compositionally biased region" description="Low complexity" evidence="21">
    <location>
        <begin position="249"/>
        <end position="277"/>
    </location>
</feature>
<evidence type="ECO:0000256" key="10">
    <source>
        <dbReference type="ARBA" id="ARBA00022617"/>
    </source>
</evidence>
<dbReference type="InterPro" id="IPR001094">
    <property type="entry name" value="Flavdoxin-like"/>
</dbReference>
<evidence type="ECO:0000256" key="2">
    <source>
        <dbReference type="ARBA" id="ARBA00001966"/>
    </source>
</evidence>
<dbReference type="Pfam" id="PF01077">
    <property type="entry name" value="NIR_SIR"/>
    <property type="match status" value="1"/>
</dbReference>
<evidence type="ECO:0000313" key="24">
    <source>
        <dbReference type="Proteomes" id="UP000799779"/>
    </source>
</evidence>
<keyword evidence="11" id="KW-0479">Metal-binding</keyword>
<dbReference type="GO" id="GO:0019344">
    <property type="term" value="P:cysteine biosynthetic process"/>
    <property type="evidence" value="ECO:0007669"/>
    <property type="project" value="UniProtKB-KW"/>
</dbReference>
<keyword evidence="8" id="KW-0963">Cytoplasm</keyword>
<proteinExistence type="inferred from homology"/>
<dbReference type="Gene3D" id="3.30.413.10">
    <property type="entry name" value="Sulfite Reductase Hemoprotein, domain 1"/>
    <property type="match status" value="2"/>
</dbReference>
<organism evidence="23 24">
    <name type="scientific">Amniculicola lignicola CBS 123094</name>
    <dbReference type="NCBI Taxonomy" id="1392246"/>
    <lineage>
        <taxon>Eukaryota</taxon>
        <taxon>Fungi</taxon>
        <taxon>Dikarya</taxon>
        <taxon>Ascomycota</taxon>
        <taxon>Pezizomycotina</taxon>
        <taxon>Dothideomycetes</taxon>
        <taxon>Pleosporomycetidae</taxon>
        <taxon>Pleosporales</taxon>
        <taxon>Amniculicolaceae</taxon>
        <taxon>Amniculicola</taxon>
    </lineage>
</organism>
<dbReference type="Pfam" id="PF00258">
    <property type="entry name" value="Flavodoxin_1"/>
    <property type="match status" value="1"/>
</dbReference>
<dbReference type="PROSITE" id="PS00365">
    <property type="entry name" value="NIR_SIR"/>
    <property type="match status" value="1"/>
</dbReference>
<dbReference type="Pfam" id="PF01855">
    <property type="entry name" value="POR_N"/>
    <property type="match status" value="1"/>
</dbReference>
<dbReference type="InterPro" id="IPR045854">
    <property type="entry name" value="NO2/SO3_Rdtase_4Fe4S_sf"/>
</dbReference>
<dbReference type="Gene3D" id="3.40.50.970">
    <property type="match status" value="2"/>
</dbReference>
<evidence type="ECO:0000256" key="14">
    <source>
        <dbReference type="ARBA" id="ARBA00023004"/>
    </source>
</evidence>
<sequence>MGSISTAGEAVARIAYLSSDVVVSVQPSLAADSDFSLPLRALQKNKTAGVVARELPEVLTVRENVDPLLSVFQPIRAGKLTSVTTTSAILVKSIPHLYKLAQYPVVLHVSVQPEGFPDFSDITSIRNSGFTFLQSETLLQVQDIALTAHALAIKSGKGVIHFFDTGAVAMSKEVPYENKELVKAVLDVDAAAAFQHSKSDETTLYADDGRTPTLSVARSQATVAHGAPAGPVQPTDTVKSLSLPDRTSTRASSTGSSRRESSTASGQSSSSATTVESLASKPVSSEDIYRFATQIWANIKEATGRSYDAFEYTGPAKAESAVFLFGADTALFADEMDSADSEAYSNAGLITVRMYRPWLGASLAPLLPQSIKKIAVIEQVRRKTTRWGPLLLDLLMSLKSTSAGPSIVGYQLGYINEKTVQQALRGVFQNLLSDSPVQNLQVGNMDGPKPDAVKLEQPALENAYLKILNQVFGEKLYVANQLGKQHAGISNDISSSPEYGFGSLIARKEHRTRFVEEVRAASKSNAFITNAPLQWLSKWALEAGNGDKANELASEVIARLSNDGSPLATELLSSKQLFFNESPWLIGSDAWAYDLGNSGVHHVLASGANVNMLIIDSTPYSERAAADAARRKKDIGLYAMNFGNAYVASVAVYSSYTQVLEAMIEADKFNGPSVVLAYLPYEKENDSPLTVLQETKKAVDLGYWPLYRWDPHGDEKGEPNFQLDSERIKKELEEFLARDNYLSQLMKRHPDFSPNLASSYGTEVRQLQKRKAKDAYSKLLDGLAGDPMTVLFASDNGNAENLAKRLANRGKARGLKTICMAMDDYPLEDLSGEQNVVFLSSTAGQGEFPQNGRAMWEAVRDSTDLDLATVNFAVFALGDSHYWPRKEDKIYYNKPGKDLHTRLETLGAKPLTGCGLGDDQDPDAYQTGYAEWEPLLWQALGVDKVEGIVDEPPPMTNEDMKIQSNFLRGTIEEGLNDTSTGAISASDQQLTKFHGTYMQDDRDLRDERKAQGLEPAYSFMIRCRLAGGVATPKQWLQMDEISTTLGNETMKLTTRQTFQFHGIVKGKLKPAMQAINRALMTTIAACGDINRNVMCSSLPQHSEYHKQVHAVSQKISDHLLPSTTAYHEIWLEDDETKKKRQVAGNAVVDDEPLYGPTYLPRKFKITIAIPPHNDTDVYAHDVGLIAIKGSDGQLEGFNLLAGGGMGVTHNNKKTYPRTGSMFGYVAKEDAHIACEKIMLVQRDHGDRKNRKHARLKYTIDDMSVDVFKGKVEELWGKKFGEPKSFKFDSNIDTFGWQKDEHGLNHFTFFIENGRIEDTADFPMKTGLIEIAKVHKGEFRLTGNQHLILSNVSDDELPMIKELMKKFKLDNTNFSALRLSSSACVAFPTCGLAMAESERYLPELITKLEGTIEEAGLRQDSIVMRMTGCPNGCARPWLAEVAFVGKAFGAYNMYLGGGYHGQRLNKLYRSSIKEEEILEIMKPIIKRYAAERNEGERFGDFVIRMGYIKPTTEGKTFHDDTAEVESDEE</sequence>
<evidence type="ECO:0000256" key="6">
    <source>
        <dbReference type="ARBA" id="ARBA00012604"/>
    </source>
</evidence>
<dbReference type="HAMAP" id="MF_01540">
    <property type="entry name" value="CysI"/>
    <property type="match status" value="1"/>
</dbReference>
<dbReference type="Gene3D" id="3.90.480.20">
    <property type="match status" value="1"/>
</dbReference>
<dbReference type="PRINTS" id="PR00397">
    <property type="entry name" value="SIROHAEM"/>
</dbReference>
<dbReference type="InterPro" id="IPR045169">
    <property type="entry name" value="NO2/SO3_Rdtase_4Fe4S_prot"/>
</dbReference>
<dbReference type="SUPFAM" id="SSF55124">
    <property type="entry name" value="Nitrite/Sulfite reductase N-terminal domain-like"/>
    <property type="match status" value="2"/>
</dbReference>
<evidence type="ECO:0000256" key="21">
    <source>
        <dbReference type="SAM" id="MobiDB-lite"/>
    </source>
</evidence>
<protein>
    <recommendedName>
        <fullName evidence="20">Sulfite reductase [NADPH] subunit beta</fullName>
        <ecNumber evidence="6">1.8.1.2</ecNumber>
    </recommendedName>
</protein>
<dbReference type="GO" id="GO:0050311">
    <property type="term" value="F:sulfite reductase (ferredoxin) activity"/>
    <property type="evidence" value="ECO:0007669"/>
    <property type="project" value="TreeGrafter"/>
</dbReference>
<keyword evidence="12" id="KW-0521">NADP</keyword>
<comment type="catalytic activity">
    <reaction evidence="17">
        <text>hydrogen sulfide + 3 NADP(+) + 3 H2O = sulfite + 3 NADPH + 4 H(+)</text>
        <dbReference type="Rhea" id="RHEA:13801"/>
        <dbReference type="ChEBI" id="CHEBI:15377"/>
        <dbReference type="ChEBI" id="CHEBI:15378"/>
        <dbReference type="ChEBI" id="CHEBI:17359"/>
        <dbReference type="ChEBI" id="CHEBI:29919"/>
        <dbReference type="ChEBI" id="CHEBI:57783"/>
        <dbReference type="ChEBI" id="CHEBI:58349"/>
        <dbReference type="EC" id="1.8.1.2"/>
    </reaction>
</comment>
<dbReference type="OrthoDB" id="1688044at2759"/>
<evidence type="ECO:0000256" key="15">
    <source>
        <dbReference type="ARBA" id="ARBA00023014"/>
    </source>
</evidence>
<feature type="domain" description="Flavodoxin-like" evidence="22">
    <location>
        <begin position="788"/>
        <end position="937"/>
    </location>
</feature>
<evidence type="ECO:0000256" key="11">
    <source>
        <dbReference type="ARBA" id="ARBA00022723"/>
    </source>
</evidence>
<dbReference type="GO" id="GO:0010181">
    <property type="term" value="F:FMN binding"/>
    <property type="evidence" value="ECO:0007669"/>
    <property type="project" value="InterPro"/>
</dbReference>
<evidence type="ECO:0000256" key="4">
    <source>
        <dbReference type="ARBA" id="ARBA00004774"/>
    </source>
</evidence>
<gene>
    <name evidence="23" type="ORF">P154DRAFT_527073</name>
</gene>
<dbReference type="InterPro" id="IPR008254">
    <property type="entry name" value="Flavodoxin/NO_synth"/>
</dbReference>
<keyword evidence="14" id="KW-0408">Iron</keyword>
<dbReference type="SUPFAM" id="SSF52218">
    <property type="entry name" value="Flavoproteins"/>
    <property type="match status" value="1"/>
</dbReference>
<evidence type="ECO:0000256" key="19">
    <source>
        <dbReference type="ARBA" id="ARBA00063391"/>
    </source>
</evidence>
<dbReference type="InterPro" id="IPR006066">
    <property type="entry name" value="NO2/SO3_Rdtase_FeS/sirohaem_BS"/>
</dbReference>
<dbReference type="InterPro" id="IPR036136">
    <property type="entry name" value="Nit/Sulf_reduc_fer-like_dom_sf"/>
</dbReference>
<comment type="cofactor">
    <cofactor evidence="1">
        <name>siroheme</name>
        <dbReference type="ChEBI" id="CHEBI:60052"/>
    </cofactor>
</comment>
<dbReference type="Pfam" id="PF03460">
    <property type="entry name" value="NIR_SIR_ferr"/>
    <property type="match status" value="2"/>
</dbReference>
<dbReference type="Gene3D" id="3.40.50.920">
    <property type="match status" value="1"/>
</dbReference>
<dbReference type="NCBIfam" id="NF010029">
    <property type="entry name" value="PRK13504.1"/>
    <property type="match status" value="1"/>
</dbReference>
<dbReference type="FunFam" id="3.40.50.360:FF:000016">
    <property type="entry name" value="Sulfite reductase subunit beta"/>
    <property type="match status" value="1"/>
</dbReference>
<dbReference type="FunFam" id="3.40.50.920:FF:000007">
    <property type="entry name" value="Pyruvate:ferredoxin (Flavodoxin) oxidoreductase"/>
    <property type="match status" value="1"/>
</dbReference>
<evidence type="ECO:0000256" key="17">
    <source>
        <dbReference type="ARBA" id="ARBA00052219"/>
    </source>
</evidence>
<dbReference type="Gene3D" id="3.40.50.360">
    <property type="match status" value="1"/>
</dbReference>
<comment type="subcellular location">
    <subcellularLocation>
        <location evidence="3">Cytoplasm</location>
    </subcellularLocation>
</comment>
<evidence type="ECO:0000256" key="9">
    <source>
        <dbReference type="ARBA" id="ARBA00022605"/>
    </source>
</evidence>
<dbReference type="GO" id="GO:0005737">
    <property type="term" value="C:cytoplasm"/>
    <property type="evidence" value="ECO:0007669"/>
    <property type="project" value="UniProtKB-SubCell"/>
</dbReference>
<evidence type="ECO:0000259" key="22">
    <source>
        <dbReference type="PROSITE" id="PS50902"/>
    </source>
</evidence>
<dbReference type="PANTHER" id="PTHR11493">
    <property type="entry name" value="SULFITE REDUCTASE [NADPH] SUBUNIT BETA-RELATED"/>
    <property type="match status" value="1"/>
</dbReference>
<keyword evidence="16" id="KW-0198">Cysteine biosynthesis</keyword>
<comment type="pathway">
    <text evidence="4">Sulfur metabolism; hydrogen sulfide biosynthesis; hydrogen sulfide from sulfite (NADPH route): step 1/1.</text>
</comment>
<reference evidence="23" key="1">
    <citation type="journal article" date="2020" name="Stud. Mycol.">
        <title>101 Dothideomycetes genomes: a test case for predicting lifestyles and emergence of pathogens.</title>
        <authorList>
            <person name="Haridas S."/>
            <person name="Albert R."/>
            <person name="Binder M."/>
            <person name="Bloem J."/>
            <person name="Labutti K."/>
            <person name="Salamov A."/>
            <person name="Andreopoulos B."/>
            <person name="Baker S."/>
            <person name="Barry K."/>
            <person name="Bills G."/>
            <person name="Bluhm B."/>
            <person name="Cannon C."/>
            <person name="Castanera R."/>
            <person name="Culley D."/>
            <person name="Daum C."/>
            <person name="Ezra D."/>
            <person name="Gonzalez J."/>
            <person name="Henrissat B."/>
            <person name="Kuo A."/>
            <person name="Liang C."/>
            <person name="Lipzen A."/>
            <person name="Lutzoni F."/>
            <person name="Magnuson J."/>
            <person name="Mondo S."/>
            <person name="Nolan M."/>
            <person name="Ohm R."/>
            <person name="Pangilinan J."/>
            <person name="Park H.-J."/>
            <person name="Ramirez L."/>
            <person name="Alfaro M."/>
            <person name="Sun H."/>
            <person name="Tritt A."/>
            <person name="Yoshinaga Y."/>
            <person name="Zwiers L.-H."/>
            <person name="Turgeon B."/>
            <person name="Goodwin S."/>
            <person name="Spatafora J."/>
            <person name="Crous P."/>
            <person name="Grigoriev I."/>
        </authorList>
    </citation>
    <scope>NUCLEOTIDE SEQUENCE</scope>
    <source>
        <strain evidence="23">CBS 123094</strain>
    </source>
</reference>
<evidence type="ECO:0000256" key="20">
    <source>
        <dbReference type="ARBA" id="ARBA00067595"/>
    </source>
</evidence>
<dbReference type="FunFam" id="3.90.480.20:FF:000012">
    <property type="entry name" value="Sulfite reductase beta subunit"/>
    <property type="match status" value="1"/>
</dbReference>
<feature type="region of interest" description="Disordered" evidence="21">
    <location>
        <begin position="219"/>
        <end position="277"/>
    </location>
</feature>
<dbReference type="InterPro" id="IPR011786">
    <property type="entry name" value="CysI"/>
</dbReference>
<dbReference type="PROSITE" id="PS50902">
    <property type="entry name" value="FLAVODOXIN_LIKE"/>
    <property type="match status" value="1"/>
</dbReference>
<dbReference type="InterPro" id="IPR029039">
    <property type="entry name" value="Flavoprotein-like_sf"/>
</dbReference>
<evidence type="ECO:0000256" key="3">
    <source>
        <dbReference type="ARBA" id="ARBA00004496"/>
    </source>
</evidence>
<evidence type="ECO:0000256" key="18">
    <source>
        <dbReference type="ARBA" id="ARBA00057613"/>
    </source>
</evidence>
<dbReference type="InterPro" id="IPR002880">
    <property type="entry name" value="Pyrv_Fd/Flavodoxin_OxRdtase_N"/>
</dbReference>
<evidence type="ECO:0000256" key="13">
    <source>
        <dbReference type="ARBA" id="ARBA00023002"/>
    </source>
</evidence>
<dbReference type="FunFam" id="3.40.50.970:FF:000051">
    <property type="entry name" value="Sulfite reductase beta subunit"/>
    <property type="match status" value="1"/>
</dbReference>
<comment type="cofactor">
    <cofactor evidence="2">
        <name>[4Fe-4S] cluster</name>
        <dbReference type="ChEBI" id="CHEBI:49883"/>
    </cofactor>
</comment>
<dbReference type="InterPro" id="IPR009014">
    <property type="entry name" value="Transketo_C/PFOR_II"/>
</dbReference>
<keyword evidence="15" id="KW-0411">Iron-sulfur</keyword>
<dbReference type="FunFam" id="3.30.413.10:FF:000003">
    <property type="entry name" value="Sulfite reductase [NADPH] hemoprotein beta-component"/>
    <property type="match status" value="1"/>
</dbReference>
<evidence type="ECO:0000256" key="5">
    <source>
        <dbReference type="ARBA" id="ARBA00010429"/>
    </source>
</evidence>
<keyword evidence="24" id="KW-1185">Reference proteome</keyword>
<dbReference type="FunFam" id="3.40.50.970:FF:000085">
    <property type="entry name" value="Sulfite reductase [NADPH] subunit beta"/>
    <property type="match status" value="1"/>
</dbReference>
<comment type="similarity">
    <text evidence="5">Belongs to the nitrite and sulfite reductase 4Fe-4S domain family.</text>
</comment>
<evidence type="ECO:0000256" key="1">
    <source>
        <dbReference type="ARBA" id="ARBA00001929"/>
    </source>
</evidence>
<dbReference type="PRINTS" id="PR00369">
    <property type="entry name" value="FLAVODOXIN"/>
</dbReference>
<dbReference type="SUPFAM" id="SSF52518">
    <property type="entry name" value="Thiamin diphosphate-binding fold (THDP-binding)"/>
    <property type="match status" value="2"/>
</dbReference>
<dbReference type="SUPFAM" id="SSF52922">
    <property type="entry name" value="TK C-terminal domain-like"/>
    <property type="match status" value="1"/>
</dbReference>
<dbReference type="Proteomes" id="UP000799779">
    <property type="component" value="Unassembled WGS sequence"/>
</dbReference>
<comment type="subunit">
    <text evidence="19">Alpha(2)-beta(2). The alpha component is a flavoprotein, the beta component is a hemoprotein.</text>
</comment>
<evidence type="ECO:0000256" key="8">
    <source>
        <dbReference type="ARBA" id="ARBA00022490"/>
    </source>
</evidence>
<dbReference type="InterPro" id="IPR029061">
    <property type="entry name" value="THDP-binding"/>
</dbReference>
<dbReference type="GO" id="GO:0004783">
    <property type="term" value="F:sulfite reductase (NADPH) activity"/>
    <property type="evidence" value="ECO:0007669"/>
    <property type="project" value="UniProtKB-EC"/>
</dbReference>
<dbReference type="InterPro" id="IPR005117">
    <property type="entry name" value="NiRdtase/SiRdtase_haem-b_fer"/>
</dbReference>
<dbReference type="GO" id="GO:0051539">
    <property type="term" value="F:4 iron, 4 sulfur cluster binding"/>
    <property type="evidence" value="ECO:0007669"/>
    <property type="project" value="UniProtKB-KW"/>
</dbReference>
<keyword evidence="13" id="KW-0560">Oxidoreductase</keyword>
<evidence type="ECO:0000256" key="16">
    <source>
        <dbReference type="ARBA" id="ARBA00023192"/>
    </source>
</evidence>
<comment type="function">
    <text evidence="18">Catalyzes the reduction of sulfite to sulfide, one of several activities required for the biosynthesis of L-cysteine from sulfate.</text>
</comment>
<dbReference type="EC" id="1.8.1.2" evidence="6"/>
<keyword evidence="7" id="KW-0004">4Fe-4S</keyword>
<evidence type="ECO:0000256" key="7">
    <source>
        <dbReference type="ARBA" id="ARBA00022485"/>
    </source>
</evidence>
<dbReference type="GO" id="GO:0020037">
    <property type="term" value="F:heme binding"/>
    <property type="evidence" value="ECO:0007669"/>
    <property type="project" value="InterPro"/>
</dbReference>
<dbReference type="GO" id="GO:0009337">
    <property type="term" value="C:sulfite reductase complex (NADPH)"/>
    <property type="evidence" value="ECO:0007669"/>
    <property type="project" value="InterPro"/>
</dbReference>
<keyword evidence="10" id="KW-0349">Heme</keyword>